<dbReference type="InterPro" id="IPR006015">
    <property type="entry name" value="Universal_stress_UspA"/>
</dbReference>
<sequence length="166" mass="18130">MWAYNKSRNQVTTDEEELLMFKKILVALDGSQASDKALAWAIETHDALPEVEITFLYAHQPVTTSIVAAYAPVGYQFDYDLKQDSGEGAEDTPSARAVDRFSQEDRVRHLTKTGIPAEVILKEAEAGGYDLLALGAEGHGVVESVLLGSVSAKVLHYAKLPVLIVR</sequence>
<keyword evidence="4" id="KW-1185">Reference proteome</keyword>
<feature type="domain" description="UspA" evidence="2">
    <location>
        <begin position="20"/>
        <end position="166"/>
    </location>
</feature>
<dbReference type="KEGG" id="tab:CIG75_09825"/>
<dbReference type="EMBL" id="CP022657">
    <property type="protein sequence ID" value="ASS75252.1"/>
    <property type="molecule type" value="Genomic_DNA"/>
</dbReference>
<name>A0A223D0W6_9BACL</name>
<accession>A0A223D0W6</accession>
<evidence type="ECO:0000313" key="4">
    <source>
        <dbReference type="Proteomes" id="UP000214688"/>
    </source>
</evidence>
<evidence type="ECO:0000256" key="1">
    <source>
        <dbReference type="ARBA" id="ARBA00008791"/>
    </source>
</evidence>
<dbReference type="CDD" id="cd00293">
    <property type="entry name" value="USP-like"/>
    <property type="match status" value="1"/>
</dbReference>
<dbReference type="InterPro" id="IPR014729">
    <property type="entry name" value="Rossmann-like_a/b/a_fold"/>
</dbReference>
<gene>
    <name evidence="3" type="ORF">CIG75_09825</name>
</gene>
<dbReference type="SUPFAM" id="SSF52402">
    <property type="entry name" value="Adenine nucleotide alpha hydrolases-like"/>
    <property type="match status" value="1"/>
</dbReference>
<dbReference type="InterPro" id="IPR006016">
    <property type="entry name" value="UspA"/>
</dbReference>
<dbReference type="Gene3D" id="3.40.50.620">
    <property type="entry name" value="HUPs"/>
    <property type="match status" value="1"/>
</dbReference>
<dbReference type="PANTHER" id="PTHR46268">
    <property type="entry name" value="STRESS RESPONSE PROTEIN NHAX"/>
    <property type="match status" value="1"/>
</dbReference>
<comment type="similarity">
    <text evidence="1">Belongs to the universal stress protein A family.</text>
</comment>
<reference evidence="3 4" key="1">
    <citation type="journal article" date="2015" name="Int. J. Syst. Evol. Microbiol.">
        <title>Tumebacillus algifaecis sp. nov., isolated from decomposing algal scum.</title>
        <authorList>
            <person name="Wu Y.F."/>
            <person name="Zhang B."/>
            <person name="Xing P."/>
            <person name="Wu Q.L."/>
            <person name="Liu S.J."/>
        </authorList>
    </citation>
    <scope>NUCLEOTIDE SEQUENCE [LARGE SCALE GENOMIC DNA]</scope>
    <source>
        <strain evidence="3 4">THMBR28</strain>
    </source>
</reference>
<protein>
    <recommendedName>
        <fullName evidence="2">UspA domain-containing protein</fullName>
    </recommendedName>
</protein>
<dbReference type="PANTHER" id="PTHR46268:SF6">
    <property type="entry name" value="UNIVERSAL STRESS PROTEIN UP12"/>
    <property type="match status" value="1"/>
</dbReference>
<dbReference type="AlphaFoldDB" id="A0A223D0W6"/>
<dbReference type="PRINTS" id="PR01438">
    <property type="entry name" value="UNVRSLSTRESS"/>
</dbReference>
<dbReference type="Proteomes" id="UP000214688">
    <property type="component" value="Chromosome"/>
</dbReference>
<proteinExistence type="inferred from homology"/>
<dbReference type="Pfam" id="PF00582">
    <property type="entry name" value="Usp"/>
    <property type="match status" value="1"/>
</dbReference>
<evidence type="ECO:0000259" key="2">
    <source>
        <dbReference type="Pfam" id="PF00582"/>
    </source>
</evidence>
<organism evidence="3 4">
    <name type="scientific">Tumebacillus algifaecis</name>
    <dbReference type="NCBI Taxonomy" id="1214604"/>
    <lineage>
        <taxon>Bacteria</taxon>
        <taxon>Bacillati</taxon>
        <taxon>Bacillota</taxon>
        <taxon>Bacilli</taxon>
        <taxon>Bacillales</taxon>
        <taxon>Alicyclobacillaceae</taxon>
        <taxon>Tumebacillus</taxon>
    </lineage>
</organism>
<evidence type="ECO:0000313" key="3">
    <source>
        <dbReference type="EMBL" id="ASS75252.1"/>
    </source>
</evidence>